<feature type="compositionally biased region" description="Basic and acidic residues" evidence="1">
    <location>
        <begin position="27"/>
        <end position="55"/>
    </location>
</feature>
<proteinExistence type="predicted"/>
<sequence>MQSFPFSETARKPAALLAMATPPQGAEPREEGVEPRGEGAEAKEEGAEPREEGESAIRASGVAGPGRATNVLEALTGVQTTLFTTATYTGPSNQAAAISAPAPRKRGRPKGSKNKSKPGQLAAKQSRSTEQVPATQNRSTTPRRSLDEVLTEESASAEVPQFVQGADTELPLYAAESTVLLPTPTAVAPSGNPTVLPNEGLPDLAQSIATEPATPPSTKTRLRPEFKHTFQHSASSSFFLRTSRSRSGSRLLAKRIRMHACTTSQLLLMALRLKGLYARGTVLKTSAHFPRHVRLEKKDCSRGVSRQGVSTDHSMVAASWYDSAIVTVISNADPSTLTTVTRQVRAEQRSFSAPTCIKEYNASMQGVDRLDQIRARFSLADGHSFKTWHKKLALALVDVARANAYLTRRLTVGLSKARDSHRDVVVELCSELISEKGKEAPSERLMFYSDTASSEELQSQASPSSTVWIARQNNGTPCSGSPEKICSAVSSKQFYTDMNRKRRKCVVCRWEDRYATEVKDVCVLHNVCPCQNVHVCNKPYVCPETTWTCWEKYYRFYLPQKLFSQRGKARTSYDLYKLKRSQRSTDGQENLGADEELGAGRTVARSIVL</sequence>
<feature type="compositionally biased region" description="Basic residues" evidence="1">
    <location>
        <begin position="103"/>
        <end position="116"/>
    </location>
</feature>
<keyword evidence="4" id="KW-1185">Reference proteome</keyword>
<dbReference type="Proteomes" id="UP001165121">
    <property type="component" value="Unassembled WGS sequence"/>
</dbReference>
<comment type="caution">
    <text evidence="3">The sequence shown here is derived from an EMBL/GenBank/DDBJ whole genome shotgun (WGS) entry which is preliminary data.</text>
</comment>
<evidence type="ECO:0000256" key="1">
    <source>
        <dbReference type="SAM" id="MobiDB-lite"/>
    </source>
</evidence>
<organism evidence="3 4">
    <name type="scientific">Phytophthora fragariaefolia</name>
    <dbReference type="NCBI Taxonomy" id="1490495"/>
    <lineage>
        <taxon>Eukaryota</taxon>
        <taxon>Sar</taxon>
        <taxon>Stramenopiles</taxon>
        <taxon>Oomycota</taxon>
        <taxon>Peronosporomycetes</taxon>
        <taxon>Peronosporales</taxon>
        <taxon>Peronosporaceae</taxon>
        <taxon>Phytophthora</taxon>
    </lineage>
</organism>
<dbReference type="EMBL" id="BSXT01000601">
    <property type="protein sequence ID" value="GMF30698.1"/>
    <property type="molecule type" value="Genomic_DNA"/>
</dbReference>
<dbReference type="PANTHER" id="PTHR46599">
    <property type="entry name" value="PIGGYBAC TRANSPOSABLE ELEMENT-DERIVED PROTEIN 4"/>
    <property type="match status" value="1"/>
</dbReference>
<protein>
    <submittedName>
        <fullName evidence="3">Unnamed protein product</fullName>
    </submittedName>
</protein>
<dbReference type="AlphaFoldDB" id="A0A9W6UEG3"/>
<accession>A0A9W6UEG3</accession>
<feature type="region of interest" description="Disordered" evidence="1">
    <location>
        <begin position="1"/>
        <end position="66"/>
    </location>
</feature>
<evidence type="ECO:0000313" key="4">
    <source>
        <dbReference type="Proteomes" id="UP001165121"/>
    </source>
</evidence>
<dbReference type="Pfam" id="PF13843">
    <property type="entry name" value="DDE_Tnp_1_7"/>
    <property type="match status" value="1"/>
</dbReference>
<evidence type="ECO:0000259" key="2">
    <source>
        <dbReference type="Pfam" id="PF13843"/>
    </source>
</evidence>
<feature type="region of interest" description="Disordered" evidence="1">
    <location>
        <begin position="93"/>
        <end position="157"/>
    </location>
</feature>
<dbReference type="PANTHER" id="PTHR46599:SF3">
    <property type="entry name" value="PIGGYBAC TRANSPOSABLE ELEMENT-DERIVED PROTEIN 4"/>
    <property type="match status" value="1"/>
</dbReference>
<dbReference type="OrthoDB" id="124764at2759"/>
<gene>
    <name evidence="3" type="ORF">Pfra01_000684500</name>
</gene>
<reference evidence="3" key="1">
    <citation type="submission" date="2023-04" db="EMBL/GenBank/DDBJ databases">
        <title>Phytophthora fragariaefolia NBRC 109709.</title>
        <authorList>
            <person name="Ichikawa N."/>
            <person name="Sato H."/>
            <person name="Tonouchi N."/>
        </authorList>
    </citation>
    <scope>NUCLEOTIDE SEQUENCE</scope>
    <source>
        <strain evidence="3">NBRC 109709</strain>
    </source>
</reference>
<evidence type="ECO:0000313" key="3">
    <source>
        <dbReference type="EMBL" id="GMF30698.1"/>
    </source>
</evidence>
<name>A0A9W6UEG3_9STRA</name>
<feature type="compositionally biased region" description="Polar residues" evidence="1">
    <location>
        <begin position="123"/>
        <end position="143"/>
    </location>
</feature>
<feature type="domain" description="PiggyBac transposable element-derived protein" evidence="2">
    <location>
        <begin position="254"/>
        <end position="405"/>
    </location>
</feature>
<dbReference type="InterPro" id="IPR029526">
    <property type="entry name" value="PGBD"/>
</dbReference>